<keyword evidence="3" id="KW-1185">Reference proteome</keyword>
<dbReference type="AlphaFoldDB" id="A0A5B7I9T8"/>
<gene>
    <name evidence="2" type="ORF">E2C01_073474</name>
</gene>
<organism evidence="2 3">
    <name type="scientific">Portunus trituberculatus</name>
    <name type="common">Swimming crab</name>
    <name type="synonym">Neptunus trituberculatus</name>
    <dbReference type="NCBI Taxonomy" id="210409"/>
    <lineage>
        <taxon>Eukaryota</taxon>
        <taxon>Metazoa</taxon>
        <taxon>Ecdysozoa</taxon>
        <taxon>Arthropoda</taxon>
        <taxon>Crustacea</taxon>
        <taxon>Multicrustacea</taxon>
        <taxon>Malacostraca</taxon>
        <taxon>Eumalacostraca</taxon>
        <taxon>Eucarida</taxon>
        <taxon>Decapoda</taxon>
        <taxon>Pleocyemata</taxon>
        <taxon>Brachyura</taxon>
        <taxon>Eubrachyura</taxon>
        <taxon>Portunoidea</taxon>
        <taxon>Portunidae</taxon>
        <taxon>Portuninae</taxon>
        <taxon>Portunus</taxon>
    </lineage>
</organism>
<protein>
    <submittedName>
        <fullName evidence="2">Uncharacterized protein</fullName>
    </submittedName>
</protein>
<reference evidence="2 3" key="1">
    <citation type="submission" date="2019-05" db="EMBL/GenBank/DDBJ databases">
        <title>Another draft genome of Portunus trituberculatus and its Hox gene families provides insights of decapod evolution.</title>
        <authorList>
            <person name="Jeong J.-H."/>
            <person name="Song I."/>
            <person name="Kim S."/>
            <person name="Choi T."/>
            <person name="Kim D."/>
            <person name="Ryu S."/>
            <person name="Kim W."/>
        </authorList>
    </citation>
    <scope>NUCLEOTIDE SEQUENCE [LARGE SCALE GENOMIC DNA]</scope>
    <source>
        <tissue evidence="2">Muscle</tissue>
    </source>
</reference>
<proteinExistence type="predicted"/>
<sequence length="135" mass="14929">MWHLAWLPSFPGPSMTLPCSAGLMYGPWLPRCLAGGEHGLKYQCPSYTSRVSPIAPSSGLAQVNSSKEQNINEMKLNKFICVCPSLRECSELNLNLAIEIDRSSIRFRNDTNNNAECLGWAGSVGQQVQQVWRGD</sequence>
<comment type="caution">
    <text evidence="2">The sequence shown here is derived from an EMBL/GenBank/DDBJ whole genome shotgun (WGS) entry which is preliminary data.</text>
</comment>
<feature type="chain" id="PRO_5022671302" evidence="1">
    <location>
        <begin position="17"/>
        <end position="135"/>
    </location>
</feature>
<accession>A0A5B7I9T8</accession>
<evidence type="ECO:0000256" key="1">
    <source>
        <dbReference type="SAM" id="SignalP"/>
    </source>
</evidence>
<dbReference type="EMBL" id="VSRR010049825">
    <property type="protein sequence ID" value="MPC78965.1"/>
    <property type="molecule type" value="Genomic_DNA"/>
</dbReference>
<keyword evidence="1" id="KW-0732">Signal</keyword>
<evidence type="ECO:0000313" key="2">
    <source>
        <dbReference type="EMBL" id="MPC78965.1"/>
    </source>
</evidence>
<feature type="signal peptide" evidence="1">
    <location>
        <begin position="1"/>
        <end position="16"/>
    </location>
</feature>
<name>A0A5B7I9T8_PORTR</name>
<dbReference type="Proteomes" id="UP000324222">
    <property type="component" value="Unassembled WGS sequence"/>
</dbReference>
<evidence type="ECO:0000313" key="3">
    <source>
        <dbReference type="Proteomes" id="UP000324222"/>
    </source>
</evidence>